<protein>
    <submittedName>
        <fullName evidence="1">Restriction enzyme</fullName>
    </submittedName>
</protein>
<evidence type="ECO:0000313" key="1">
    <source>
        <dbReference type="EMBL" id="DAD66484.1"/>
    </source>
</evidence>
<proteinExistence type="predicted"/>
<name>A0A8S5L969_9CAUD</name>
<dbReference type="EMBL" id="BK014662">
    <property type="protein sequence ID" value="DAD66484.1"/>
    <property type="molecule type" value="Genomic_DNA"/>
</dbReference>
<organism evidence="1">
    <name type="scientific">Myoviridae sp. ctPuP5</name>
    <dbReference type="NCBI Taxonomy" id="2823543"/>
    <lineage>
        <taxon>Viruses</taxon>
        <taxon>Duplodnaviria</taxon>
        <taxon>Heunggongvirae</taxon>
        <taxon>Uroviricota</taxon>
        <taxon>Caudoviricetes</taxon>
    </lineage>
</organism>
<accession>A0A8S5L969</accession>
<reference evidence="1" key="1">
    <citation type="journal article" date="2021" name="Proc. Natl. Acad. Sci. U.S.A.">
        <title>A Catalog of Tens of Thousands of Viruses from Human Metagenomes Reveals Hidden Associations with Chronic Diseases.</title>
        <authorList>
            <person name="Tisza M.J."/>
            <person name="Buck C.B."/>
        </authorList>
    </citation>
    <scope>NUCLEOTIDE SEQUENCE</scope>
    <source>
        <strain evidence="1">CtPuP5</strain>
    </source>
</reference>
<sequence>MKQEQFLKRTETLCDEHKFEIVENPDYHGISRSRIHLRCRECGHKFYWNTSHLGQNMRCPNCKRKYKLSQEMAENIVARQCKQNNFKLVEKFKYVGGKTPLLLKCAKCGAIKMTYFDVFSKSTAKCKHCDMGIIRRKLTKTDEVINKCKLKNYILLEPYEYKSQFAKDIKLRCGKCGHKWTASYSNFIGLDSGCMICCKREREYKKALTTEEFIERAKKIHGDKYSYANVKYTGSQKKVCIICKKHGFFYQIPASHLKGCGCPKCAKEAHKKQ</sequence>